<gene>
    <name evidence="1" type="ORF">BDU57DRAFT_511267</name>
</gene>
<proteinExistence type="predicted"/>
<keyword evidence="2" id="KW-1185">Reference proteome</keyword>
<dbReference type="Proteomes" id="UP000800096">
    <property type="component" value="Unassembled WGS sequence"/>
</dbReference>
<sequence>MQDIVTLSPTRTSFSISTISTIFPTQQAEQDNQVGREIWQSYFHETTFTSVDALKCVHCTYLLSQARDWYSGVPPPELRAEVLEHVEVHSDDWWPADVEFSMFAAQLQFSLQLQYLDELERNDGMDDDMPDIELGDLIDLTALAREAMVEELEDMLGAQSEQCADPAPLGVSRFYGIECKPKDHGAQPERYLRSAYPEDEEPVFRDQRIDEWLRAVCSD</sequence>
<evidence type="ECO:0000313" key="1">
    <source>
        <dbReference type="EMBL" id="KAF1922091.1"/>
    </source>
</evidence>
<dbReference type="EMBL" id="ML979132">
    <property type="protein sequence ID" value="KAF1922091.1"/>
    <property type="molecule type" value="Genomic_DNA"/>
</dbReference>
<accession>A0A6A5R212</accession>
<evidence type="ECO:0000313" key="2">
    <source>
        <dbReference type="Proteomes" id="UP000800096"/>
    </source>
</evidence>
<dbReference type="AlphaFoldDB" id="A0A6A5R212"/>
<reference evidence="1" key="1">
    <citation type="journal article" date="2020" name="Stud. Mycol.">
        <title>101 Dothideomycetes genomes: a test case for predicting lifestyles and emergence of pathogens.</title>
        <authorList>
            <person name="Haridas S."/>
            <person name="Albert R."/>
            <person name="Binder M."/>
            <person name="Bloem J."/>
            <person name="Labutti K."/>
            <person name="Salamov A."/>
            <person name="Andreopoulos B."/>
            <person name="Baker S."/>
            <person name="Barry K."/>
            <person name="Bills G."/>
            <person name="Bluhm B."/>
            <person name="Cannon C."/>
            <person name="Castanera R."/>
            <person name="Culley D."/>
            <person name="Daum C."/>
            <person name="Ezra D."/>
            <person name="Gonzalez J."/>
            <person name="Henrissat B."/>
            <person name="Kuo A."/>
            <person name="Liang C."/>
            <person name="Lipzen A."/>
            <person name="Lutzoni F."/>
            <person name="Magnuson J."/>
            <person name="Mondo S."/>
            <person name="Nolan M."/>
            <person name="Ohm R."/>
            <person name="Pangilinan J."/>
            <person name="Park H.-J."/>
            <person name="Ramirez L."/>
            <person name="Alfaro M."/>
            <person name="Sun H."/>
            <person name="Tritt A."/>
            <person name="Yoshinaga Y."/>
            <person name="Zwiers L.-H."/>
            <person name="Turgeon B."/>
            <person name="Goodwin S."/>
            <person name="Spatafora J."/>
            <person name="Crous P."/>
            <person name="Grigoriev I."/>
        </authorList>
    </citation>
    <scope>NUCLEOTIDE SEQUENCE</scope>
    <source>
        <strain evidence="1">HMLAC05119</strain>
    </source>
</reference>
<organism evidence="1 2">
    <name type="scientific">Ampelomyces quisqualis</name>
    <name type="common">Powdery mildew agent</name>
    <dbReference type="NCBI Taxonomy" id="50730"/>
    <lineage>
        <taxon>Eukaryota</taxon>
        <taxon>Fungi</taxon>
        <taxon>Dikarya</taxon>
        <taxon>Ascomycota</taxon>
        <taxon>Pezizomycotina</taxon>
        <taxon>Dothideomycetes</taxon>
        <taxon>Pleosporomycetidae</taxon>
        <taxon>Pleosporales</taxon>
        <taxon>Pleosporineae</taxon>
        <taxon>Phaeosphaeriaceae</taxon>
        <taxon>Ampelomyces</taxon>
    </lineage>
</organism>
<name>A0A6A5R212_AMPQU</name>
<protein>
    <submittedName>
        <fullName evidence="1">Uncharacterized protein</fullName>
    </submittedName>
</protein>